<organism evidence="1 2">
    <name type="scientific">Mya arenaria</name>
    <name type="common">Soft-shell clam</name>
    <dbReference type="NCBI Taxonomy" id="6604"/>
    <lineage>
        <taxon>Eukaryota</taxon>
        <taxon>Metazoa</taxon>
        <taxon>Spiralia</taxon>
        <taxon>Lophotrochozoa</taxon>
        <taxon>Mollusca</taxon>
        <taxon>Bivalvia</taxon>
        <taxon>Autobranchia</taxon>
        <taxon>Heteroconchia</taxon>
        <taxon>Euheterodonta</taxon>
        <taxon>Imparidentia</taxon>
        <taxon>Neoheterodontei</taxon>
        <taxon>Myida</taxon>
        <taxon>Myoidea</taxon>
        <taxon>Myidae</taxon>
        <taxon>Mya</taxon>
    </lineage>
</organism>
<protein>
    <submittedName>
        <fullName evidence="1">Uncharacterized protein</fullName>
    </submittedName>
</protein>
<dbReference type="EMBL" id="CP111024">
    <property type="protein sequence ID" value="WAR23811.1"/>
    <property type="molecule type" value="Genomic_DNA"/>
</dbReference>
<name>A0ABY7FSV6_MYAAR</name>
<proteinExistence type="predicted"/>
<dbReference type="Proteomes" id="UP001164746">
    <property type="component" value="Chromosome 13"/>
</dbReference>
<keyword evidence="2" id="KW-1185">Reference proteome</keyword>
<evidence type="ECO:0000313" key="1">
    <source>
        <dbReference type="EMBL" id="WAR23811.1"/>
    </source>
</evidence>
<reference evidence="1" key="1">
    <citation type="submission" date="2022-11" db="EMBL/GenBank/DDBJ databases">
        <title>Centuries of genome instability and evolution in soft-shell clam transmissible cancer (bioRxiv).</title>
        <authorList>
            <person name="Hart S.F.M."/>
            <person name="Yonemitsu M.A."/>
            <person name="Giersch R.M."/>
            <person name="Beal B.F."/>
            <person name="Arriagada G."/>
            <person name="Davis B.W."/>
            <person name="Ostrander E.A."/>
            <person name="Goff S.P."/>
            <person name="Metzger M.J."/>
        </authorList>
    </citation>
    <scope>NUCLEOTIDE SEQUENCE</scope>
    <source>
        <strain evidence="1">MELC-2E11</strain>
        <tissue evidence="1">Siphon/mantle</tissue>
    </source>
</reference>
<accession>A0ABY7FSV6</accession>
<evidence type="ECO:0000313" key="2">
    <source>
        <dbReference type="Proteomes" id="UP001164746"/>
    </source>
</evidence>
<sequence length="88" mass="10481">MDFKIENGIRFAYLNSLEDSHVIKDEKEYVNFLDIYLFKCSKRLCYVPVFDLSIGHCTDFYLREFDSKSGTLPQVVVFKEMSLFQQNY</sequence>
<gene>
    <name evidence="1" type="ORF">MAR_037480</name>
</gene>